<dbReference type="Proteomes" id="UP000028701">
    <property type="component" value="Unassembled WGS sequence"/>
</dbReference>
<sequence length="200" mass="22034">MCIENSSSRGSSVPSATNVSFPPRATINCIGPAFFRSRGARDLACLLDLDLEVEAWECVPLELCSGDLRHTPDFRIYNTSGLSCLLDASDGAESWVAEAAQTAGCAYEFVTRERREQGWRLRNARDLLRYGNYRCPLGDRIRIMATLDEIGSFTIADGLALFREVTPIAGLASLVLQRMVFVDLDEALIGPETVVRRIGL</sequence>
<dbReference type="EMBL" id="BBJU01000039">
    <property type="protein sequence ID" value="GAK73429.1"/>
    <property type="molecule type" value="Genomic_DNA"/>
</dbReference>
<protein>
    <submittedName>
        <fullName evidence="1">Uncharacterized protein</fullName>
    </submittedName>
</protein>
<name>A0A081D3D3_9HYPH</name>
<gene>
    <name evidence="1" type="ORF">RRU01S_39_00080</name>
</gene>
<dbReference type="OrthoDB" id="7909136at2"/>
<comment type="caution">
    <text evidence="1">The sequence shown here is derived from an EMBL/GenBank/DDBJ whole genome shotgun (WGS) entry which is preliminary data.</text>
</comment>
<dbReference type="AlphaFoldDB" id="A0A081D3D3"/>
<dbReference type="RefSeq" id="WP_081880201.1">
    <property type="nucleotide sequence ID" value="NZ_BBJU01000039.1"/>
</dbReference>
<evidence type="ECO:0000313" key="1">
    <source>
        <dbReference type="EMBL" id="GAK73429.1"/>
    </source>
</evidence>
<accession>A0A081D3D3</accession>
<proteinExistence type="predicted"/>
<organism evidence="1 2">
    <name type="scientific">Agrobacterium rubi TR3 = NBRC 13261</name>
    <dbReference type="NCBI Taxonomy" id="1368415"/>
    <lineage>
        <taxon>Bacteria</taxon>
        <taxon>Pseudomonadati</taxon>
        <taxon>Pseudomonadota</taxon>
        <taxon>Alphaproteobacteria</taxon>
        <taxon>Hyphomicrobiales</taxon>
        <taxon>Rhizobiaceae</taxon>
        <taxon>Rhizobium/Agrobacterium group</taxon>
        <taxon>Agrobacterium</taxon>
    </lineage>
</organism>
<dbReference type="eggNOG" id="ENOG5032BP9">
    <property type="taxonomic scope" value="Bacteria"/>
</dbReference>
<evidence type="ECO:0000313" key="2">
    <source>
        <dbReference type="Proteomes" id="UP000028701"/>
    </source>
</evidence>
<reference evidence="1 2" key="1">
    <citation type="submission" date="2014-08" db="EMBL/GenBank/DDBJ databases">
        <title>Whole genome shotgun sequence of Rhizobium rubi NBRC 13261.</title>
        <authorList>
            <person name="Katano-Makiyama Y."/>
            <person name="Hosoyama A."/>
            <person name="Hashimoto M."/>
            <person name="Hosoyama Y."/>
            <person name="Noguchi M."/>
            <person name="Tsuchikane K."/>
            <person name="Uohara A."/>
            <person name="Ohji S."/>
            <person name="Ichikawa N."/>
            <person name="Kimura A."/>
            <person name="Yamazoe A."/>
            <person name="Fujita N."/>
        </authorList>
    </citation>
    <scope>NUCLEOTIDE SEQUENCE [LARGE SCALE GENOMIC DNA]</scope>
    <source>
        <strain evidence="1 2">NBRC 13261</strain>
    </source>
</reference>